<dbReference type="STRING" id="1332188.L336_0601"/>
<dbReference type="RefSeq" id="WP_015641754.1">
    <property type="nucleotide sequence ID" value="NC_021219.1"/>
</dbReference>
<reference evidence="1 2" key="1">
    <citation type="journal article" date="2013" name="Nat. Biotechnol.">
        <title>Genome sequences of rare, uncultured bacteria obtained by differential coverage binning of multiple metagenomes.</title>
        <authorList>
            <person name="Albertsen M."/>
            <person name="Hugenholtz P."/>
            <person name="Skarshewski A."/>
            <person name="Nielsen K.L."/>
            <person name="Tyson G.W."/>
            <person name="Nielsen P.H."/>
        </authorList>
    </citation>
    <scope>NUCLEOTIDE SEQUENCE [LARGE SCALE GENOMIC DNA]</scope>
    <source>
        <strain evidence="1">TM71</strain>
    </source>
</reference>
<evidence type="ECO:0000313" key="2">
    <source>
        <dbReference type="Proteomes" id="UP000013893"/>
    </source>
</evidence>
<organism evidence="1 2">
    <name type="scientific">Candidatus Saccharimonas aalborgensis</name>
    <dbReference type="NCBI Taxonomy" id="1332188"/>
    <lineage>
        <taxon>Bacteria</taxon>
        <taxon>Candidatus Saccharimonadota</taxon>
        <taxon>Candidatus Saccharimonadia</taxon>
        <taxon>Candidatus Saccharimonadales</taxon>
        <taxon>Candidatus Saccharimonadaceae</taxon>
        <taxon>Candidatus Saccharimonas</taxon>
    </lineage>
</organism>
<accession>R4PN08</accession>
<gene>
    <name evidence="1" type="ORF">L336_0601</name>
</gene>
<dbReference type="EMBL" id="CP005957">
    <property type="protein sequence ID" value="AGL62304.1"/>
    <property type="molecule type" value="Genomic_DNA"/>
</dbReference>
<sequence>MTPRFSRHWYRFRPHLRHRHHHYGEYKRRDSAQDTVHLRIPKQVNFVCNSTDFFDCAEEEVASRLQRRPELHDLDRDIDRLKKRFERTKQPHDGLVALLSQVPRAVLAQLQMDQFPHGYRNKRERLYELIDFNDTMVNTILVLTDTLRDQFSARTKQAADRICKRVGAPCFTNEQWTAIIRGLTREVAVYQAAVDNGFSAWMTDRSQDALGIDMQVQDPETKRYLNIDVKTPSSFRHRMEQLVHEGRLTERQLLEGDRQNYIVELNGHGTQRVAIVVLCILPDKFGELAEWRFIDSTKMRDMLVHLLREHGLTDNRYGRMF</sequence>
<dbReference type="HOGENOM" id="CLU_865184_0_0_0"/>
<keyword evidence="2" id="KW-1185">Reference proteome</keyword>
<dbReference type="Proteomes" id="UP000013893">
    <property type="component" value="Chromosome"/>
</dbReference>
<dbReference type="KEGG" id="saal:L336_0601"/>
<dbReference type="AlphaFoldDB" id="R4PN08"/>
<proteinExistence type="predicted"/>
<dbReference type="OrthoDB" id="9820763at2"/>
<name>R4PN08_9BACT</name>
<protein>
    <submittedName>
        <fullName evidence="1">Uncharacterized protein</fullName>
    </submittedName>
</protein>
<evidence type="ECO:0000313" key="1">
    <source>
        <dbReference type="EMBL" id="AGL62304.1"/>
    </source>
</evidence>